<reference evidence="3" key="1">
    <citation type="journal article" date="2021" name="Microb. Physiol.">
        <title>Proteogenomic Insights into the Physiology of Marine, Sulfate-Reducing, Filamentous Desulfonema limicola and Desulfonema magnum.</title>
        <authorList>
            <person name="Schnaars V."/>
            <person name="Wohlbrand L."/>
            <person name="Scheve S."/>
            <person name="Hinrichs C."/>
            <person name="Reinhardt R."/>
            <person name="Rabus R."/>
        </authorList>
    </citation>
    <scope>NUCLEOTIDE SEQUENCE</scope>
    <source>
        <strain evidence="3">5ac10</strain>
    </source>
</reference>
<dbReference type="AlphaFoldDB" id="A0A975B6Q4"/>
<proteinExistence type="predicted"/>
<keyword evidence="4" id="KW-1185">Reference proteome</keyword>
<sequence length="257" mass="30123">MNKKQVLIILLITITTISLIFVMPSFAGPGGKIAKVIATTLLGKVILAVLTIIFLPLILYVWLREKLAERRTLKDLAFMAKYSPNFEWLRAKERILDCFYRIHRAWSTEDVSEASEYMSDWYWQNQQLVYLEKWKREGLYNECEVKKIQSIRPLLFVHRNDDSEHEGSLLIVSITARMKDFLVKRNTNEVVEGDKKFKDNETVWSFTLIDNKWRVSNIEESDFSLGYAGQIKYLPKIEDTLISENVIPAKKKWESSY</sequence>
<keyword evidence="1" id="KW-0472">Membrane</keyword>
<keyword evidence="1" id="KW-1133">Transmembrane helix</keyword>
<dbReference type="SMART" id="SM00978">
    <property type="entry name" value="Tim44"/>
    <property type="match status" value="1"/>
</dbReference>
<evidence type="ECO:0000256" key="1">
    <source>
        <dbReference type="SAM" id="Phobius"/>
    </source>
</evidence>
<organism evidence="3 4">
    <name type="scientific">Desulfonema limicola</name>
    <dbReference type="NCBI Taxonomy" id="45656"/>
    <lineage>
        <taxon>Bacteria</taxon>
        <taxon>Pseudomonadati</taxon>
        <taxon>Thermodesulfobacteriota</taxon>
        <taxon>Desulfobacteria</taxon>
        <taxon>Desulfobacterales</taxon>
        <taxon>Desulfococcaceae</taxon>
        <taxon>Desulfonema</taxon>
    </lineage>
</organism>
<evidence type="ECO:0000313" key="3">
    <source>
        <dbReference type="EMBL" id="QTA79794.1"/>
    </source>
</evidence>
<protein>
    <submittedName>
        <fullName evidence="3">NTF2-like domain-containing protein</fullName>
    </submittedName>
</protein>
<dbReference type="KEGG" id="dli:dnl_20740"/>
<keyword evidence="1" id="KW-0812">Transmembrane</keyword>
<dbReference type="InterPro" id="IPR032710">
    <property type="entry name" value="NTF2-like_dom_sf"/>
</dbReference>
<feature type="transmembrane region" description="Helical" evidence="1">
    <location>
        <begin position="33"/>
        <end position="63"/>
    </location>
</feature>
<dbReference type="Proteomes" id="UP000663720">
    <property type="component" value="Chromosome"/>
</dbReference>
<dbReference type="Gene3D" id="3.10.450.240">
    <property type="match status" value="1"/>
</dbReference>
<evidence type="ECO:0000259" key="2">
    <source>
        <dbReference type="SMART" id="SM00978"/>
    </source>
</evidence>
<evidence type="ECO:0000313" key="4">
    <source>
        <dbReference type="Proteomes" id="UP000663720"/>
    </source>
</evidence>
<name>A0A975B6Q4_9BACT</name>
<dbReference type="InterPro" id="IPR007379">
    <property type="entry name" value="Tim44-like_dom"/>
</dbReference>
<dbReference type="EMBL" id="CP061799">
    <property type="protein sequence ID" value="QTA79794.1"/>
    <property type="molecule type" value="Genomic_DNA"/>
</dbReference>
<feature type="domain" description="Tim44-like" evidence="2">
    <location>
        <begin position="72"/>
        <end position="220"/>
    </location>
</feature>
<accession>A0A975B6Q4</accession>
<gene>
    <name evidence="3" type="ORF">dnl_20740</name>
</gene>
<dbReference type="RefSeq" id="WP_207691504.1">
    <property type="nucleotide sequence ID" value="NZ_CP061799.1"/>
</dbReference>
<dbReference type="SUPFAM" id="SSF54427">
    <property type="entry name" value="NTF2-like"/>
    <property type="match status" value="1"/>
</dbReference>
<feature type="transmembrane region" description="Helical" evidence="1">
    <location>
        <begin position="7"/>
        <end position="27"/>
    </location>
</feature>